<feature type="domain" description="Ubiquitin-like" evidence="1">
    <location>
        <begin position="3"/>
        <end position="64"/>
    </location>
</feature>
<dbReference type="GeneID" id="77724702"/>
<dbReference type="InterPro" id="IPR000626">
    <property type="entry name" value="Ubiquitin-like_dom"/>
</dbReference>
<feature type="non-terminal residue" evidence="2">
    <location>
        <position position="1"/>
    </location>
</feature>
<protein>
    <recommendedName>
        <fullName evidence="1">Ubiquitin-like domain-containing protein</fullName>
    </recommendedName>
</protein>
<dbReference type="InterPro" id="IPR029071">
    <property type="entry name" value="Ubiquitin-like_domsf"/>
</dbReference>
<dbReference type="Pfam" id="PF10302">
    <property type="entry name" value="Dsc3_N"/>
    <property type="match status" value="1"/>
</dbReference>
<evidence type="ECO:0000313" key="2">
    <source>
        <dbReference type="EMBL" id="KAI9634674.1"/>
    </source>
</evidence>
<proteinExistence type="predicted"/>
<evidence type="ECO:0000259" key="1">
    <source>
        <dbReference type="PROSITE" id="PS50053"/>
    </source>
</evidence>
<dbReference type="GO" id="GO:0044695">
    <property type="term" value="C:Dsc E3 ubiquitin ligase complex"/>
    <property type="evidence" value="ECO:0007669"/>
    <property type="project" value="InterPro"/>
</dbReference>
<dbReference type="RefSeq" id="XP_052944451.1">
    <property type="nucleotide sequence ID" value="XM_053085501.1"/>
</dbReference>
<dbReference type="InterPro" id="IPR019413">
    <property type="entry name" value="Dsc3_ub-like_dom"/>
</dbReference>
<organism evidence="2 3">
    <name type="scientific">Dioszegia hungarica</name>
    <dbReference type="NCBI Taxonomy" id="4972"/>
    <lineage>
        <taxon>Eukaryota</taxon>
        <taxon>Fungi</taxon>
        <taxon>Dikarya</taxon>
        <taxon>Basidiomycota</taxon>
        <taxon>Agaricomycotina</taxon>
        <taxon>Tremellomycetes</taxon>
        <taxon>Tremellales</taxon>
        <taxon>Bulleribasidiaceae</taxon>
        <taxon>Dioszegia</taxon>
    </lineage>
</organism>
<feature type="non-terminal residue" evidence="2">
    <location>
        <position position="235"/>
    </location>
</feature>
<reference evidence="2" key="1">
    <citation type="journal article" date="2022" name="G3 (Bethesda)">
        <title>High quality genome of the basidiomycete yeast Dioszegia hungarica PDD-24b-2 isolated from cloud water.</title>
        <authorList>
            <person name="Jarrige D."/>
            <person name="Haridas S."/>
            <person name="Bleykasten-Grosshans C."/>
            <person name="Joly M."/>
            <person name="Nadalig T."/>
            <person name="Sancelme M."/>
            <person name="Vuilleumier S."/>
            <person name="Grigoriev I.V."/>
            <person name="Amato P."/>
            <person name="Bringel F."/>
        </authorList>
    </citation>
    <scope>NUCLEOTIDE SEQUENCE</scope>
    <source>
        <strain evidence="2">PDD-24b-2</strain>
    </source>
</reference>
<dbReference type="GO" id="GO:0005783">
    <property type="term" value="C:endoplasmic reticulum"/>
    <property type="evidence" value="ECO:0007669"/>
    <property type="project" value="TreeGrafter"/>
</dbReference>
<keyword evidence="3" id="KW-1185">Reference proteome</keyword>
<dbReference type="Proteomes" id="UP001164286">
    <property type="component" value="Unassembled WGS sequence"/>
</dbReference>
<accession>A0AA38H965</accession>
<dbReference type="InterPro" id="IPR045226">
    <property type="entry name" value="Dsc3"/>
</dbReference>
<dbReference type="PANTHER" id="PTHR28049">
    <property type="entry name" value="TRANSMEMBRANE PROTEIN YOR223W"/>
    <property type="match status" value="1"/>
</dbReference>
<comment type="caution">
    <text evidence="2">The sequence shown here is derived from an EMBL/GenBank/DDBJ whole genome shotgun (WGS) entry which is preliminary data.</text>
</comment>
<evidence type="ECO:0000313" key="3">
    <source>
        <dbReference type="Proteomes" id="UP001164286"/>
    </source>
</evidence>
<dbReference type="SUPFAM" id="SSF54236">
    <property type="entry name" value="Ubiquitin-like"/>
    <property type="match status" value="1"/>
</dbReference>
<dbReference type="PANTHER" id="PTHR28049:SF1">
    <property type="entry name" value="DSC E3 UBIQUITIN LIGASE COMPLEX SUBUNIT 3"/>
    <property type="match status" value="1"/>
</dbReference>
<gene>
    <name evidence="2" type="ORF">MKK02DRAFT_10368</name>
</gene>
<dbReference type="AlphaFoldDB" id="A0AA38H965"/>
<name>A0AA38H965_9TREE</name>
<dbReference type="InterPro" id="IPR025390">
    <property type="entry name" value="Dsc3_C"/>
</dbReference>
<sequence length="235" mass="26126">KGRNVTVMFANAGEGEGGNLELWVEDGENVASVKDQIRHLRPTLLPNSLKLIHAGRLLTDGILLVPCLRSLEERVRRQASGMGGDTGRGRKDREEAKVFLHCTVGPKEGEAERRAEEDEVSFKSPSAPRRRGFDVLLDAGLSQADVAQMRRQFYESRGEEVPEGLERGDVDDEHARALEEQWIEGDLTADTATTSSDGMYSSIMNGLLTGFFYPILPVFFFREVPLPNFFDAEAE</sequence>
<dbReference type="EMBL" id="JAKWFO010000006">
    <property type="protein sequence ID" value="KAI9634674.1"/>
    <property type="molecule type" value="Genomic_DNA"/>
</dbReference>
<dbReference type="Pfam" id="PF13373">
    <property type="entry name" value="Dsc3_C"/>
    <property type="match status" value="1"/>
</dbReference>
<dbReference type="PROSITE" id="PS50053">
    <property type="entry name" value="UBIQUITIN_2"/>
    <property type="match status" value="1"/>
</dbReference>